<proteinExistence type="predicted"/>
<feature type="chain" id="PRO_5032418907" evidence="1">
    <location>
        <begin position="18"/>
        <end position="390"/>
    </location>
</feature>
<dbReference type="InterPro" id="IPR011040">
    <property type="entry name" value="Sialidase"/>
</dbReference>
<dbReference type="Gene3D" id="2.120.10.10">
    <property type="match status" value="1"/>
</dbReference>
<accession>A0A7S7NMC7</accession>
<keyword evidence="1" id="KW-0732">Signal</keyword>
<reference evidence="3 4" key="1">
    <citation type="submission" date="2020-10" db="EMBL/GenBank/DDBJ databases">
        <title>Complete genome sequence of Paludibaculum fermentans P105T, a facultatively anaerobic acidobacterium capable of dissimilatory Fe(III) reduction.</title>
        <authorList>
            <person name="Dedysh S.N."/>
            <person name="Beletsky A.V."/>
            <person name="Kulichevskaya I.S."/>
            <person name="Mardanov A.V."/>
            <person name="Ravin N.V."/>
        </authorList>
    </citation>
    <scope>NUCLEOTIDE SEQUENCE [LARGE SCALE GENOMIC DNA]</scope>
    <source>
        <strain evidence="3 4">P105</strain>
    </source>
</reference>
<sequence length="390" mass="43547">MTTKLTVLALLAGAAFAAEPAFQQQFIFAPQKLHAHSSSIVELADGRLMTCWYIGSGERTADDVKVQAAFLKKGAKEWDAPFTLDDTPGFPDTNPLLFVDSKQRLWFLWTAILDNRWETALLKLRISEPALRAPMPKWSLSDNVLLIPEGFAGKVSPRLRELVEPVTVQRDRNEAFTAIVRSTDKLLNRLGWMPRIHPLELPSGRVLLPLYSDTYNLSLVAITDDGGKTWRPSEPLVSLGGVQPSLVRKKDGTVVAYMRDNGPPPQRVLVSESRDDGVNWSAVTDSEIPNPGSSVEVIALKTGEWVMVLNDTEKGRNRISVWMSPDEGRTWPWKKSLENTETGGYSYPSVIQTRDGKVHATYSFTGPHAKGEKELQTIKHVAFDKDWVKK</sequence>
<evidence type="ECO:0000313" key="3">
    <source>
        <dbReference type="EMBL" id="QOY86190.1"/>
    </source>
</evidence>
<dbReference type="PANTHER" id="PTHR43752">
    <property type="entry name" value="BNR/ASP-BOX REPEAT FAMILY PROTEIN"/>
    <property type="match status" value="1"/>
</dbReference>
<dbReference type="SUPFAM" id="SSF50939">
    <property type="entry name" value="Sialidases"/>
    <property type="match status" value="1"/>
</dbReference>
<dbReference type="KEGG" id="pfer:IRI77_25725"/>
<dbReference type="CDD" id="cd15482">
    <property type="entry name" value="Sialidase_non-viral"/>
    <property type="match status" value="1"/>
</dbReference>
<dbReference type="RefSeq" id="WP_194447859.1">
    <property type="nucleotide sequence ID" value="NZ_CP063849.1"/>
</dbReference>
<keyword evidence="4" id="KW-1185">Reference proteome</keyword>
<name>A0A7S7NMC7_PALFE</name>
<evidence type="ECO:0000313" key="4">
    <source>
        <dbReference type="Proteomes" id="UP000593892"/>
    </source>
</evidence>
<dbReference type="PANTHER" id="PTHR43752:SF2">
    <property type="entry name" value="BNR_ASP-BOX REPEAT FAMILY PROTEIN"/>
    <property type="match status" value="1"/>
</dbReference>
<dbReference type="Proteomes" id="UP000593892">
    <property type="component" value="Chromosome"/>
</dbReference>
<protein>
    <submittedName>
        <fullName evidence="3">Exo-alpha-sialidase</fullName>
    </submittedName>
</protein>
<organism evidence="3 4">
    <name type="scientific">Paludibaculum fermentans</name>
    <dbReference type="NCBI Taxonomy" id="1473598"/>
    <lineage>
        <taxon>Bacteria</taxon>
        <taxon>Pseudomonadati</taxon>
        <taxon>Acidobacteriota</taxon>
        <taxon>Terriglobia</taxon>
        <taxon>Bryobacterales</taxon>
        <taxon>Bryobacteraceae</taxon>
        <taxon>Paludibaculum</taxon>
    </lineage>
</organism>
<dbReference type="EMBL" id="CP063849">
    <property type="protein sequence ID" value="QOY86190.1"/>
    <property type="molecule type" value="Genomic_DNA"/>
</dbReference>
<dbReference type="Pfam" id="PF13088">
    <property type="entry name" value="BNR_2"/>
    <property type="match status" value="1"/>
</dbReference>
<feature type="signal peptide" evidence="1">
    <location>
        <begin position="1"/>
        <end position="17"/>
    </location>
</feature>
<evidence type="ECO:0000256" key="1">
    <source>
        <dbReference type="SAM" id="SignalP"/>
    </source>
</evidence>
<dbReference type="AlphaFoldDB" id="A0A7S7NMC7"/>
<feature type="domain" description="Sialidase" evidence="2">
    <location>
        <begin position="196"/>
        <end position="359"/>
    </location>
</feature>
<evidence type="ECO:0000259" key="2">
    <source>
        <dbReference type="Pfam" id="PF13088"/>
    </source>
</evidence>
<dbReference type="InterPro" id="IPR036278">
    <property type="entry name" value="Sialidase_sf"/>
</dbReference>
<gene>
    <name evidence="3" type="ORF">IRI77_25725</name>
</gene>